<proteinExistence type="predicted"/>
<dbReference type="Pfam" id="PF14027">
    <property type="entry name" value="Questin_oxidase"/>
    <property type="match status" value="1"/>
</dbReference>
<protein>
    <submittedName>
        <fullName evidence="2">Uncharacterized protein</fullName>
    </submittedName>
</protein>
<evidence type="ECO:0000313" key="2">
    <source>
        <dbReference type="EMBL" id="KZT67500.1"/>
    </source>
</evidence>
<name>A0A165NXH8_9APHY</name>
<dbReference type="Proteomes" id="UP000076727">
    <property type="component" value="Unassembled WGS sequence"/>
</dbReference>
<gene>
    <name evidence="2" type="ORF">DAEQUDRAFT_767051</name>
</gene>
<dbReference type="InterPro" id="IPR025337">
    <property type="entry name" value="Questin_oxidase-like"/>
</dbReference>
<reference evidence="2 3" key="1">
    <citation type="journal article" date="2016" name="Mol. Biol. Evol.">
        <title>Comparative Genomics of Early-Diverging Mushroom-Forming Fungi Provides Insights into the Origins of Lignocellulose Decay Capabilities.</title>
        <authorList>
            <person name="Nagy L.G."/>
            <person name="Riley R."/>
            <person name="Tritt A."/>
            <person name="Adam C."/>
            <person name="Daum C."/>
            <person name="Floudas D."/>
            <person name="Sun H."/>
            <person name="Yadav J.S."/>
            <person name="Pangilinan J."/>
            <person name="Larsson K.H."/>
            <person name="Matsuura K."/>
            <person name="Barry K."/>
            <person name="Labutti K."/>
            <person name="Kuo R."/>
            <person name="Ohm R.A."/>
            <person name="Bhattacharya S.S."/>
            <person name="Shirouzu T."/>
            <person name="Yoshinaga Y."/>
            <person name="Martin F.M."/>
            <person name="Grigoriev I.V."/>
            <person name="Hibbett D.S."/>
        </authorList>
    </citation>
    <scope>NUCLEOTIDE SEQUENCE [LARGE SCALE GENOMIC DNA]</scope>
    <source>
        <strain evidence="2 3">L-15889</strain>
    </source>
</reference>
<keyword evidence="1" id="KW-0560">Oxidoreductase</keyword>
<dbReference type="PANTHER" id="PTHR35870:SF1">
    <property type="entry name" value="PROTEIN, PUTATIVE (AFU_ORTHOLOGUE AFUA_5G03330)-RELATED"/>
    <property type="match status" value="1"/>
</dbReference>
<accession>A0A165NXH8</accession>
<dbReference type="EMBL" id="KV429075">
    <property type="protein sequence ID" value="KZT67500.1"/>
    <property type="molecule type" value="Genomic_DNA"/>
</dbReference>
<evidence type="ECO:0000313" key="3">
    <source>
        <dbReference type="Proteomes" id="UP000076727"/>
    </source>
</evidence>
<evidence type="ECO:0000256" key="1">
    <source>
        <dbReference type="ARBA" id="ARBA00023002"/>
    </source>
</evidence>
<dbReference type="OrthoDB" id="10004862at2759"/>
<organism evidence="2 3">
    <name type="scientific">Daedalea quercina L-15889</name>
    <dbReference type="NCBI Taxonomy" id="1314783"/>
    <lineage>
        <taxon>Eukaryota</taxon>
        <taxon>Fungi</taxon>
        <taxon>Dikarya</taxon>
        <taxon>Basidiomycota</taxon>
        <taxon>Agaricomycotina</taxon>
        <taxon>Agaricomycetes</taxon>
        <taxon>Polyporales</taxon>
        <taxon>Fomitopsis</taxon>
    </lineage>
</organism>
<dbReference type="GO" id="GO:0016491">
    <property type="term" value="F:oxidoreductase activity"/>
    <property type="evidence" value="ECO:0007669"/>
    <property type="project" value="UniProtKB-KW"/>
</dbReference>
<sequence>MSAQDLINCLFPLPSSPPSSRCPERFPGITHKTKLAVTRALKDNHTQLHAFRNEQGLHNHMSHQLLAVFAMGGSTPLYDSIYKIQEPRLLTAFESPENITQENYHMFLGNKEYYDAYLEYFHGVVLERGYAATLEEYVFSRSASFPETGAPRRMVNCLLARLFHPIIYLGCGLEFNIPGLVAEGLAQMAVHPKEVPSLLLASDYEVPEDAVDAPDLSPVRTEFSSMALNERKRASLTNGYLRRNGTLAVHVFTVLARVAQDDRFKPSVLGLKPHEDQFEAVYLLERVGKEVGSAIVEHASDWLPDDCADADVLEAKVEELSWLATLLYGVCGWKQDGFVADFYLMHVVTSSIFLPSFLAYLSPTSATVLLRTFLRTSLAWYVARGRPALPIREFYVGMDSSLAPKPEGSKLAAADTANPWLSVVQQALIHGDDHLPKTQRALAHFARVYGERAAGTFEGLDGAELLDGTLFVRVAEATRKRTDAPGCPWDFSGFFE</sequence>
<dbReference type="AlphaFoldDB" id="A0A165NXH8"/>
<dbReference type="STRING" id="1314783.A0A165NXH8"/>
<keyword evidence="3" id="KW-1185">Reference proteome</keyword>
<dbReference type="PANTHER" id="PTHR35870">
    <property type="entry name" value="PROTEIN, PUTATIVE (AFU_ORTHOLOGUE AFUA_5G03330)-RELATED"/>
    <property type="match status" value="1"/>
</dbReference>